<dbReference type="GO" id="GO:0046523">
    <property type="term" value="F:S-methyl-5-thioribose-1-phosphate isomerase activity"/>
    <property type="evidence" value="ECO:0007669"/>
    <property type="project" value="UniProtKB-UniRule"/>
</dbReference>
<comment type="similarity">
    <text evidence="3">Belongs to the EIF-2B alpha/beta/delta subunits family. MtnA subfamily.</text>
</comment>
<feature type="binding site" evidence="3">
    <location>
        <position position="78"/>
    </location>
    <ligand>
        <name>substrate</name>
    </ligand>
</feature>
<keyword evidence="5" id="KW-1185">Reference proteome</keyword>
<dbReference type="HAMAP" id="MF_01678">
    <property type="entry name" value="Salvage_MtnA"/>
    <property type="match status" value="1"/>
</dbReference>
<comment type="pathway">
    <text evidence="3">Amino-acid biosynthesis; L-methionine biosynthesis via salvage pathway; L-methionine from S-methyl-5-thio-alpha-D-ribose 1-phosphate: step 1/6.</text>
</comment>
<dbReference type="Pfam" id="PF01008">
    <property type="entry name" value="IF-2B"/>
    <property type="match status" value="1"/>
</dbReference>
<reference evidence="5" key="1">
    <citation type="submission" date="2018-09" db="EMBL/GenBank/DDBJ databases">
        <authorList>
            <person name="Kim I."/>
        </authorList>
    </citation>
    <scope>NUCLEOTIDE SEQUENCE [LARGE SCALE GENOMIC DNA]</scope>
    <source>
        <strain evidence="5">DD4a</strain>
    </source>
</reference>
<dbReference type="InterPro" id="IPR011559">
    <property type="entry name" value="Initiation_fac_2B_a/b/d"/>
</dbReference>
<protein>
    <recommendedName>
        <fullName evidence="3">Methylthioribose-1-phosphate isomerase</fullName>
        <shortName evidence="3">M1Pi</shortName>
        <shortName evidence="3">MTR-1-P isomerase</shortName>
        <ecNumber evidence="3">5.3.1.23</ecNumber>
    </recommendedName>
    <alternativeName>
        <fullName evidence="3">S-methyl-5-thioribose-1-phosphate isomerase</fullName>
    </alternativeName>
</protein>
<dbReference type="InterPro" id="IPR037171">
    <property type="entry name" value="NagB/RpiA_transferase-like"/>
</dbReference>
<dbReference type="InterPro" id="IPR027363">
    <property type="entry name" value="M1Pi_N"/>
</dbReference>
<name>A0A3A1U3E7_9MICO</name>
<dbReference type="SUPFAM" id="SSF100950">
    <property type="entry name" value="NagB/RpiA/CoA transferase-like"/>
    <property type="match status" value="1"/>
</dbReference>
<dbReference type="InterPro" id="IPR005251">
    <property type="entry name" value="IF-M1Pi"/>
</dbReference>
<feature type="binding site" evidence="3">
    <location>
        <position position="176"/>
    </location>
    <ligand>
        <name>substrate</name>
    </ligand>
</feature>
<evidence type="ECO:0000256" key="1">
    <source>
        <dbReference type="ARBA" id="ARBA00023235"/>
    </source>
</evidence>
<organism evidence="4 5">
    <name type="scientific">Amnibacterium setariae</name>
    <dbReference type="NCBI Taxonomy" id="2306585"/>
    <lineage>
        <taxon>Bacteria</taxon>
        <taxon>Bacillati</taxon>
        <taxon>Actinomycetota</taxon>
        <taxon>Actinomycetes</taxon>
        <taxon>Micrococcales</taxon>
        <taxon>Microbacteriaceae</taxon>
        <taxon>Amnibacterium</taxon>
    </lineage>
</organism>
<dbReference type="Gene3D" id="1.20.120.420">
    <property type="entry name" value="translation initiation factor eif-2b, domain 1"/>
    <property type="match status" value="1"/>
</dbReference>
<evidence type="ECO:0000313" key="4">
    <source>
        <dbReference type="EMBL" id="RIX31394.1"/>
    </source>
</evidence>
<dbReference type="UniPathway" id="UPA00904">
    <property type="reaction ID" value="UER00874"/>
</dbReference>
<comment type="function">
    <text evidence="3">Catalyzes the interconversion of methylthioribose-1-phosphate (MTR-1-P) into methylthioribulose-1-phosphate (MTRu-1-P).</text>
</comment>
<keyword evidence="3" id="KW-0486">Methionine biosynthesis</keyword>
<comment type="catalytic activity">
    <reaction evidence="2 3">
        <text>5-(methylsulfanyl)-alpha-D-ribose 1-phosphate = 5-(methylsulfanyl)-D-ribulose 1-phosphate</text>
        <dbReference type="Rhea" id="RHEA:19989"/>
        <dbReference type="ChEBI" id="CHEBI:58533"/>
        <dbReference type="ChEBI" id="CHEBI:58548"/>
        <dbReference type="EC" id="5.3.1.23"/>
    </reaction>
</comment>
<dbReference type="OrthoDB" id="9803436at2"/>
<sequence>MESIAWTGAALRVVDQRRVPDETVLLDLADVDAVVEAIATLAVRGANVIGTAGAFGYALGVRAGLDPVDVAARVVAARPTAVNLRVGVDLAHAARLAGDDPLDVAVRLLEEDRAACAAIGELGRAALAGASRILTHCNTGVLATTGRGTALGIVYAKAAAGEPVEVLATETRPLRQGARLTVWELQQAGIPVTLLVDSAAAAALATGRVDAVVVGADRIAANGDTANKIGTLALAIAARHAGVPFYVAATWNAVDPGTPTGAAIPIEERDASEVLGTGPGAPAAGTAVWNPAFDVTPADLVTGIVTERGVLRAPFGPAIAELAR</sequence>
<dbReference type="InterPro" id="IPR000649">
    <property type="entry name" value="IF-2B-related"/>
</dbReference>
<dbReference type="Proteomes" id="UP000265742">
    <property type="component" value="Unassembled WGS sequence"/>
</dbReference>
<evidence type="ECO:0000256" key="3">
    <source>
        <dbReference type="HAMAP-Rule" id="MF_01678"/>
    </source>
</evidence>
<dbReference type="FunFam" id="3.40.50.10470:FF:000006">
    <property type="entry name" value="Methylthioribose-1-phosphate isomerase"/>
    <property type="match status" value="1"/>
</dbReference>
<dbReference type="NCBIfam" id="NF004326">
    <property type="entry name" value="PRK05720.1"/>
    <property type="match status" value="1"/>
</dbReference>
<evidence type="ECO:0000313" key="5">
    <source>
        <dbReference type="Proteomes" id="UP000265742"/>
    </source>
</evidence>
<feature type="active site" description="Proton donor" evidence="3">
    <location>
        <position position="217"/>
    </location>
</feature>
<dbReference type="InterPro" id="IPR042529">
    <property type="entry name" value="IF_2B-like_C"/>
</dbReference>
<gene>
    <name evidence="3 4" type="primary">mtnA</name>
    <name evidence="4" type="ORF">D1781_05340</name>
</gene>
<evidence type="ECO:0000256" key="2">
    <source>
        <dbReference type="ARBA" id="ARBA00052401"/>
    </source>
</evidence>
<dbReference type="Gene3D" id="3.40.50.10470">
    <property type="entry name" value="Translation initiation factor eif-2b, domain 2"/>
    <property type="match status" value="1"/>
</dbReference>
<feature type="binding site" evidence="3">
    <location>
        <begin position="44"/>
        <end position="46"/>
    </location>
    <ligand>
        <name>substrate</name>
    </ligand>
</feature>
<feature type="site" description="Transition state stabilizer" evidence="3">
    <location>
        <position position="137"/>
    </location>
</feature>
<dbReference type="PANTHER" id="PTHR43475">
    <property type="entry name" value="METHYLTHIORIBOSE-1-PHOSPHATE ISOMERASE"/>
    <property type="match status" value="1"/>
</dbReference>
<dbReference type="EC" id="5.3.1.23" evidence="3"/>
<comment type="caution">
    <text evidence="4">The sequence shown here is derived from an EMBL/GenBank/DDBJ whole genome shotgun (WGS) entry which is preliminary data.</text>
</comment>
<feature type="binding site" evidence="3">
    <location>
        <begin position="227"/>
        <end position="228"/>
    </location>
    <ligand>
        <name>substrate</name>
    </ligand>
</feature>
<dbReference type="NCBIfam" id="TIGR00524">
    <property type="entry name" value="eIF-2B_rel"/>
    <property type="match status" value="1"/>
</dbReference>
<keyword evidence="1 3" id="KW-0413">Isomerase</keyword>
<dbReference type="PANTHER" id="PTHR43475:SF1">
    <property type="entry name" value="METHYLTHIORIBOSE-1-PHOSPHATE ISOMERASE"/>
    <property type="match status" value="1"/>
</dbReference>
<dbReference type="NCBIfam" id="TIGR00512">
    <property type="entry name" value="salvage_mtnA"/>
    <property type="match status" value="1"/>
</dbReference>
<dbReference type="AlphaFoldDB" id="A0A3A1U3E7"/>
<keyword evidence="3" id="KW-0028">Amino-acid biosynthesis</keyword>
<dbReference type="EMBL" id="QXTG01000001">
    <property type="protein sequence ID" value="RIX31394.1"/>
    <property type="molecule type" value="Genomic_DNA"/>
</dbReference>
<dbReference type="GO" id="GO:0019509">
    <property type="term" value="P:L-methionine salvage from methylthioadenosine"/>
    <property type="evidence" value="ECO:0007669"/>
    <property type="project" value="UniProtKB-UniRule"/>
</dbReference>
<accession>A0A3A1U3E7</accession>
<proteinExistence type="inferred from homology"/>